<dbReference type="EMBL" id="JADGMQ010000006">
    <property type="protein sequence ID" value="MBI1621081.1"/>
    <property type="molecule type" value="Genomic_DNA"/>
</dbReference>
<dbReference type="PROSITE" id="PS50042">
    <property type="entry name" value="CNMP_BINDING_3"/>
    <property type="match status" value="1"/>
</dbReference>
<protein>
    <recommendedName>
        <fullName evidence="3">Cyclic nucleotide-binding domain-containing protein</fullName>
    </recommendedName>
</protein>
<comment type="caution">
    <text evidence="4">The sequence shown here is derived from an EMBL/GenBank/DDBJ whole genome shotgun (WGS) entry which is preliminary data.</text>
</comment>
<feature type="compositionally biased region" description="Basic and acidic residues" evidence="2">
    <location>
        <begin position="1"/>
        <end position="11"/>
    </location>
</feature>
<dbReference type="InterPro" id="IPR000595">
    <property type="entry name" value="cNMP-bd_dom"/>
</dbReference>
<feature type="coiled-coil region" evidence="1">
    <location>
        <begin position="313"/>
        <end position="421"/>
    </location>
</feature>
<keyword evidence="5" id="KW-1185">Reference proteome</keyword>
<feature type="domain" description="Cyclic nucleotide-binding" evidence="3">
    <location>
        <begin position="106"/>
        <end position="178"/>
    </location>
</feature>
<evidence type="ECO:0000256" key="2">
    <source>
        <dbReference type="SAM" id="MobiDB-lite"/>
    </source>
</evidence>
<feature type="region of interest" description="Disordered" evidence="2">
    <location>
        <begin position="473"/>
        <end position="497"/>
    </location>
</feature>
<feature type="region of interest" description="Disordered" evidence="2">
    <location>
        <begin position="1"/>
        <end position="58"/>
    </location>
</feature>
<dbReference type="PANTHER" id="PTHR32309:SF13">
    <property type="entry name" value="FERRIC ENTEROBACTIN TRANSPORT PROTEIN FEPE"/>
    <property type="match status" value="1"/>
</dbReference>
<name>A0ABS0SCT8_9HYPH</name>
<dbReference type="PANTHER" id="PTHR32309">
    <property type="entry name" value="TYROSINE-PROTEIN KINASE"/>
    <property type="match status" value="1"/>
</dbReference>
<organism evidence="4 5">
    <name type="scientific">Aquamicrobium zhengzhouense</name>
    <dbReference type="NCBI Taxonomy" id="2781738"/>
    <lineage>
        <taxon>Bacteria</taxon>
        <taxon>Pseudomonadati</taxon>
        <taxon>Pseudomonadota</taxon>
        <taxon>Alphaproteobacteria</taxon>
        <taxon>Hyphomicrobiales</taxon>
        <taxon>Phyllobacteriaceae</taxon>
        <taxon>Aquamicrobium</taxon>
    </lineage>
</organism>
<proteinExistence type="predicted"/>
<evidence type="ECO:0000313" key="5">
    <source>
        <dbReference type="Proteomes" id="UP000601789"/>
    </source>
</evidence>
<accession>A0ABS0SCT8</accession>
<sequence length="697" mass="74832">MGGFERHDRQARSPSLLTMASRYAERPSPEPVAPIALDEQQHSRPQALETPEPSTSDFQVEALSADPAQPFVVGAEEPSLRSRLASPLVLAMAGALAGAAISLAWPQNYTATSELLIDQGEVENHLHLLRSGSLLSAVADKLNLVADPEFNGASTGPLALFSADVASQDQRRRSAIRALGSSLRIEQSGASSVITVSASSAEPQKAAQIANTIAAVFVEKNGGSVVDEARISELQSAVAQAEHAIESFKARHELVDAQGRLITDDEIQRLSEELSAARARTVELNARASSTRDANVDSIVTGSLPEQVASPTLAELRARFAAARQQLDRISVKLGPRHPERLAAEAEVEAARQEIAGELRRVAGALQTDLKRAVEQEQQLASQLAQMKVRQGSIGGELVELRELERQAAAKRSAYEQALHAAQPGAIPTGTPSIISMAEPPSQTTAPSLWHLAGAGGFAGLLLGFARTARTRRREDDDNADMSAAIPDGVGVTPEPNAVTEPPVQHTGEGTDAMYAYPTYPHPYLAEPQPSMQPQGIQHAHAGVAPTTVPVMAPQAAVPPMWPQMHPAHYPYTPMAPMPAPYDPWAHMRGWPQMMPPAMPQAQPAPQVFIVQLPQQPVNAAPAAAFQQAPMPTPAASAPRQQQASENAWTDQSAFIDERTDAAIEEIRRSLREFREVIEGFAEERSVYNLPQRRHGT</sequence>
<evidence type="ECO:0000259" key="3">
    <source>
        <dbReference type="PROSITE" id="PS50042"/>
    </source>
</evidence>
<evidence type="ECO:0000256" key="1">
    <source>
        <dbReference type="SAM" id="Coils"/>
    </source>
</evidence>
<gene>
    <name evidence="4" type="ORF">IOD40_10450</name>
</gene>
<dbReference type="Proteomes" id="UP000601789">
    <property type="component" value="Unassembled WGS sequence"/>
</dbReference>
<reference evidence="4 5" key="1">
    <citation type="submission" date="2020-10" db="EMBL/GenBank/DDBJ databases">
        <title>Aquamicrobium zhengzhouensis sp. nov., a exopolysaccharide producing bacterium isolated from farmland soil.</title>
        <authorList>
            <person name="Wang X."/>
        </authorList>
    </citation>
    <scope>NUCLEOTIDE SEQUENCE [LARGE SCALE GENOMIC DNA]</scope>
    <source>
        <strain evidence="5">cd-1</strain>
    </source>
</reference>
<feature type="compositionally biased region" description="Low complexity" evidence="2">
    <location>
        <begin position="625"/>
        <end position="645"/>
    </location>
</feature>
<keyword evidence="1" id="KW-0175">Coiled coil</keyword>
<feature type="coiled-coil region" evidence="1">
    <location>
        <begin position="231"/>
        <end position="287"/>
    </location>
</feature>
<evidence type="ECO:0000313" key="4">
    <source>
        <dbReference type="EMBL" id="MBI1621081.1"/>
    </source>
</evidence>
<dbReference type="InterPro" id="IPR050445">
    <property type="entry name" value="Bact_polysacc_biosynth/exp"/>
</dbReference>
<feature type="region of interest" description="Disordered" evidence="2">
    <location>
        <begin position="625"/>
        <end position="648"/>
    </location>
</feature>